<evidence type="ECO:0000313" key="2">
    <source>
        <dbReference type="EMBL" id="TPX14250.1"/>
    </source>
</evidence>
<feature type="region of interest" description="Disordered" evidence="1">
    <location>
        <begin position="188"/>
        <end position="233"/>
    </location>
</feature>
<dbReference type="AlphaFoldDB" id="A0A507BCC7"/>
<dbReference type="InParanoid" id="A0A507BCC7"/>
<feature type="region of interest" description="Disordered" evidence="1">
    <location>
        <begin position="247"/>
        <end position="280"/>
    </location>
</feature>
<name>A0A507BCC7_9PEZI</name>
<dbReference type="STRING" id="1093900.A0A507BCC7"/>
<proteinExistence type="predicted"/>
<sequence length="456" mass="50571">MGQQEAEILIHVAAPSRASDDLLYRALAQAYLDFEPVNTIEISKTRIQSVQPPKQRSCQLHSFIRSPNLSFQGVQDNKSSPGLRTHTLMQPESRHDEPSQNSSWVAPPSVVADSQPDNNMCMATFCSQPRLFLHLQRVNSSSEFARPAFHDGDSSKTDESVALRQAATAATTIESDQVGDESRISETILISDPTTSQDSNVQPQHDRHLRSSRSRDNPAAEETGPEEYGGQINPSENRAEQAIHEALSQSSPVNVIPATRADSAPPTNKRRKVADGSDLTGLIRSSSDGLVAQTLHRSAATVVPFPGDNNLDIYSPDPLTSCDTVDPSTLVTPKLLKLASDLDMNKRYKPSEQLRQLEPFERGYWLLDTSDWDDELLSLSWTFLTNYVGCGDAGWGVWCKRDESRTWIRLYCFGKVVGHAYLLLYLASQRRVLSTGCEWHGGDGKTLVRVAPRKKR</sequence>
<evidence type="ECO:0000313" key="3">
    <source>
        <dbReference type="Proteomes" id="UP000319257"/>
    </source>
</evidence>
<feature type="compositionally biased region" description="Polar residues" evidence="1">
    <location>
        <begin position="192"/>
        <end position="203"/>
    </location>
</feature>
<dbReference type="EMBL" id="SKBQ01000002">
    <property type="protein sequence ID" value="TPX14250.1"/>
    <property type="molecule type" value="Genomic_DNA"/>
</dbReference>
<organism evidence="2 3">
    <name type="scientific">Thyridium curvatum</name>
    <dbReference type="NCBI Taxonomy" id="1093900"/>
    <lineage>
        <taxon>Eukaryota</taxon>
        <taxon>Fungi</taxon>
        <taxon>Dikarya</taxon>
        <taxon>Ascomycota</taxon>
        <taxon>Pezizomycotina</taxon>
        <taxon>Sordariomycetes</taxon>
        <taxon>Sordariomycetidae</taxon>
        <taxon>Thyridiales</taxon>
        <taxon>Thyridiaceae</taxon>
        <taxon>Thyridium</taxon>
    </lineage>
</organism>
<dbReference type="RefSeq" id="XP_030995961.1">
    <property type="nucleotide sequence ID" value="XM_031141079.1"/>
</dbReference>
<reference evidence="2 3" key="1">
    <citation type="submission" date="2019-06" db="EMBL/GenBank/DDBJ databases">
        <title>Draft genome sequence of the filamentous fungus Phialemoniopsis curvata isolated from diesel fuel.</title>
        <authorList>
            <person name="Varaljay V.A."/>
            <person name="Lyon W.J."/>
            <person name="Crouch A.L."/>
            <person name="Drake C.E."/>
            <person name="Hollomon J.M."/>
            <person name="Nadeau L.J."/>
            <person name="Nunn H.S."/>
            <person name="Stevenson B.S."/>
            <person name="Bojanowski C.L."/>
            <person name="Crookes-Goodson W.J."/>
        </authorList>
    </citation>
    <scope>NUCLEOTIDE SEQUENCE [LARGE SCALE GENOMIC DNA]</scope>
    <source>
        <strain evidence="2 3">D216</strain>
    </source>
</reference>
<accession>A0A507BCC7</accession>
<comment type="caution">
    <text evidence="2">The sequence shown here is derived from an EMBL/GenBank/DDBJ whole genome shotgun (WGS) entry which is preliminary data.</text>
</comment>
<keyword evidence="3" id="KW-1185">Reference proteome</keyword>
<dbReference type="GeneID" id="41968091"/>
<dbReference type="OrthoDB" id="5395975at2759"/>
<feature type="region of interest" description="Disordered" evidence="1">
    <location>
        <begin position="71"/>
        <end position="105"/>
    </location>
</feature>
<gene>
    <name evidence="2" type="ORF">E0L32_000644</name>
</gene>
<dbReference type="Proteomes" id="UP000319257">
    <property type="component" value="Unassembled WGS sequence"/>
</dbReference>
<evidence type="ECO:0000256" key="1">
    <source>
        <dbReference type="SAM" id="MobiDB-lite"/>
    </source>
</evidence>
<feature type="compositionally biased region" description="Polar residues" evidence="1">
    <location>
        <begin position="71"/>
        <end position="90"/>
    </location>
</feature>
<protein>
    <submittedName>
        <fullName evidence="2">Uncharacterized protein</fullName>
    </submittedName>
</protein>